<name>A0A0K6H6W9_9GAMM</name>
<reference evidence="9" key="1">
    <citation type="submission" date="2015-08" db="EMBL/GenBank/DDBJ databases">
        <authorList>
            <person name="Varghese N."/>
        </authorList>
    </citation>
    <scope>NUCLEOTIDE SEQUENCE [LARGE SCALE GENOMIC DNA]</scope>
    <source>
        <strain evidence="9">DSM 27808</strain>
    </source>
</reference>
<proteinExistence type="inferred from homology"/>
<evidence type="ECO:0000256" key="1">
    <source>
        <dbReference type="ARBA" id="ARBA00005230"/>
    </source>
</evidence>
<gene>
    <name evidence="8" type="ORF">Ga0061064_1549</name>
</gene>
<protein>
    <recommendedName>
        <fullName evidence="2">Toxin CcdB</fullName>
    </recommendedName>
    <alternativeName>
        <fullName evidence="7">Cytotoxic protein CcdB</fullName>
    </alternativeName>
    <alternativeName>
        <fullName evidence="6">Protein LetD</fullName>
    </alternativeName>
</protein>
<dbReference type="GO" id="GO:0006276">
    <property type="term" value="P:plasmid maintenance"/>
    <property type="evidence" value="ECO:0007669"/>
    <property type="project" value="InterPro"/>
</dbReference>
<dbReference type="SUPFAM" id="SSF50118">
    <property type="entry name" value="Cell growth inhibitor/plasmid maintenance toxic component"/>
    <property type="match status" value="1"/>
</dbReference>
<dbReference type="RefSeq" id="WP_055439209.1">
    <property type="nucleotide sequence ID" value="NZ_CYHB01000004.1"/>
</dbReference>
<dbReference type="Proteomes" id="UP000182598">
    <property type="component" value="Unassembled WGS sequence"/>
</dbReference>
<evidence type="ECO:0000256" key="5">
    <source>
        <dbReference type="ARBA" id="ARBA00023163"/>
    </source>
</evidence>
<dbReference type="Gene3D" id="2.30.30.110">
    <property type="match status" value="1"/>
</dbReference>
<evidence type="ECO:0000256" key="7">
    <source>
        <dbReference type="ARBA" id="ARBA00033135"/>
    </source>
</evidence>
<comment type="similarity">
    <text evidence="1">Belongs to the CcdB toxin family.</text>
</comment>
<keyword evidence="4" id="KW-0805">Transcription regulation</keyword>
<keyword evidence="3" id="KW-0678">Repressor</keyword>
<dbReference type="OrthoDB" id="9813510at2"/>
<keyword evidence="9" id="KW-1185">Reference proteome</keyword>
<evidence type="ECO:0000313" key="8">
    <source>
        <dbReference type="EMBL" id="CUA86633.1"/>
    </source>
</evidence>
<evidence type="ECO:0000256" key="3">
    <source>
        <dbReference type="ARBA" id="ARBA00022491"/>
    </source>
</evidence>
<dbReference type="AlphaFoldDB" id="A0A0K6H6W9"/>
<dbReference type="InterPro" id="IPR002712">
    <property type="entry name" value="CcdB"/>
</dbReference>
<sequence>MAQFDVYENLDADTREAYPFFVDLQNDLMHDLNTRVVAPLVLKQSFNGAPIQALCPVVRGIRAYDSNEEFVVMTHQLASIPLPANQVPVVSLKDQQFVLLNALDFLITGS</sequence>
<evidence type="ECO:0000256" key="4">
    <source>
        <dbReference type="ARBA" id="ARBA00023015"/>
    </source>
</evidence>
<accession>A0A0K6H6W9</accession>
<keyword evidence="5" id="KW-0804">Transcription</keyword>
<evidence type="ECO:0000313" key="9">
    <source>
        <dbReference type="Proteomes" id="UP000182598"/>
    </source>
</evidence>
<dbReference type="GO" id="GO:0008657">
    <property type="term" value="F:DNA topoisomerase type II (double strand cut, ATP-hydrolyzing) inhibitor activity"/>
    <property type="evidence" value="ECO:0007669"/>
    <property type="project" value="InterPro"/>
</dbReference>
<dbReference type="EMBL" id="CYHB01000004">
    <property type="protein sequence ID" value="CUA86633.1"/>
    <property type="molecule type" value="Genomic_DNA"/>
</dbReference>
<dbReference type="InterPro" id="IPR011067">
    <property type="entry name" value="Plasmid_toxin/cell-grow_inhib"/>
</dbReference>
<organism evidence="8 9">
    <name type="scientific">Pseudidiomarina woesei</name>
    <dbReference type="NCBI Taxonomy" id="1381080"/>
    <lineage>
        <taxon>Bacteria</taxon>
        <taxon>Pseudomonadati</taxon>
        <taxon>Pseudomonadota</taxon>
        <taxon>Gammaproteobacteria</taxon>
        <taxon>Alteromonadales</taxon>
        <taxon>Idiomarinaceae</taxon>
        <taxon>Pseudidiomarina</taxon>
    </lineage>
</organism>
<evidence type="ECO:0000256" key="6">
    <source>
        <dbReference type="ARBA" id="ARBA00029628"/>
    </source>
</evidence>
<dbReference type="Pfam" id="PF01845">
    <property type="entry name" value="CcdB"/>
    <property type="match status" value="1"/>
</dbReference>
<evidence type="ECO:0000256" key="2">
    <source>
        <dbReference type="ARBA" id="ARBA00015075"/>
    </source>
</evidence>